<evidence type="ECO:0000313" key="1">
    <source>
        <dbReference type="EMBL" id="PQP14262.1"/>
    </source>
</evidence>
<organism evidence="1 2">
    <name type="scientific">Burkholderia cepacia</name>
    <name type="common">Pseudomonas cepacia</name>
    <dbReference type="NCBI Taxonomy" id="292"/>
    <lineage>
        <taxon>Bacteria</taxon>
        <taxon>Pseudomonadati</taxon>
        <taxon>Pseudomonadota</taxon>
        <taxon>Betaproteobacteria</taxon>
        <taxon>Burkholderiales</taxon>
        <taxon>Burkholderiaceae</taxon>
        <taxon>Burkholderia</taxon>
        <taxon>Burkholderia cepacia complex</taxon>
    </lineage>
</organism>
<sequence>MTHPLCQRRHGADRTIRLFFGDRGPSREIDANRLERHGATRVPCRRGRSIRQLLLHERPYD</sequence>
<gene>
    <name evidence="1" type="ORF">C5615_27055</name>
</gene>
<accession>A0A2S8IIR0</accession>
<dbReference type="Proteomes" id="UP000238206">
    <property type="component" value="Unassembled WGS sequence"/>
</dbReference>
<proteinExistence type="predicted"/>
<name>A0A2S8IIR0_BURCE</name>
<protein>
    <submittedName>
        <fullName evidence="1">Uncharacterized protein</fullName>
    </submittedName>
</protein>
<comment type="caution">
    <text evidence="1">The sequence shown here is derived from an EMBL/GenBank/DDBJ whole genome shotgun (WGS) entry which is preliminary data.</text>
</comment>
<reference evidence="1 2" key="1">
    <citation type="submission" date="2018-02" db="EMBL/GenBank/DDBJ databases">
        <title>Draft genome sequencing of Burkholderia cepacia Y14-15.</title>
        <authorList>
            <person name="Zheng B.-X."/>
        </authorList>
    </citation>
    <scope>NUCLEOTIDE SEQUENCE [LARGE SCALE GENOMIC DNA]</scope>
    <source>
        <strain evidence="1 2">Y14-15</strain>
    </source>
</reference>
<evidence type="ECO:0000313" key="2">
    <source>
        <dbReference type="Proteomes" id="UP000238206"/>
    </source>
</evidence>
<dbReference type="EMBL" id="PUIQ01000040">
    <property type="protein sequence ID" value="PQP14262.1"/>
    <property type="molecule type" value="Genomic_DNA"/>
</dbReference>
<dbReference type="AlphaFoldDB" id="A0A2S8IIR0"/>